<dbReference type="InterPro" id="IPR029044">
    <property type="entry name" value="Nucleotide-diphossugar_trans"/>
</dbReference>
<dbReference type="Proteomes" id="UP000824062">
    <property type="component" value="Unassembled WGS sequence"/>
</dbReference>
<dbReference type="Pfam" id="PF00535">
    <property type="entry name" value="Glycos_transf_2"/>
    <property type="match status" value="1"/>
</dbReference>
<reference evidence="2" key="1">
    <citation type="journal article" date="2021" name="PeerJ">
        <title>Extensive microbial diversity within the chicken gut microbiome revealed by metagenomics and culture.</title>
        <authorList>
            <person name="Gilroy R."/>
            <person name="Ravi A."/>
            <person name="Getino M."/>
            <person name="Pursley I."/>
            <person name="Horton D.L."/>
            <person name="Alikhan N.F."/>
            <person name="Baker D."/>
            <person name="Gharbi K."/>
            <person name="Hall N."/>
            <person name="Watson M."/>
            <person name="Adriaenssens E.M."/>
            <person name="Foster-Nyarko E."/>
            <person name="Jarju S."/>
            <person name="Secka A."/>
            <person name="Antonio M."/>
            <person name="Oren A."/>
            <person name="Chaudhuri R.R."/>
            <person name="La Ragione R."/>
            <person name="Hildebrand F."/>
            <person name="Pallen M.J."/>
        </authorList>
    </citation>
    <scope>NUCLEOTIDE SEQUENCE</scope>
    <source>
        <strain evidence="2">ChiHjej12B11-14209</strain>
    </source>
</reference>
<dbReference type="Gene3D" id="3.90.550.10">
    <property type="entry name" value="Spore Coat Polysaccharide Biosynthesis Protein SpsA, Chain A"/>
    <property type="match status" value="1"/>
</dbReference>
<evidence type="ECO:0000259" key="1">
    <source>
        <dbReference type="Pfam" id="PF00535"/>
    </source>
</evidence>
<dbReference type="PANTHER" id="PTHR43685:SF2">
    <property type="entry name" value="GLYCOSYLTRANSFERASE 2-LIKE DOMAIN-CONTAINING PROTEIN"/>
    <property type="match status" value="1"/>
</dbReference>
<dbReference type="SUPFAM" id="SSF53448">
    <property type="entry name" value="Nucleotide-diphospho-sugar transferases"/>
    <property type="match status" value="1"/>
</dbReference>
<evidence type="ECO:0000313" key="3">
    <source>
        <dbReference type="Proteomes" id="UP000824062"/>
    </source>
</evidence>
<dbReference type="PANTHER" id="PTHR43685">
    <property type="entry name" value="GLYCOSYLTRANSFERASE"/>
    <property type="match status" value="1"/>
</dbReference>
<dbReference type="AlphaFoldDB" id="A0A9D2JE19"/>
<organism evidence="2 3">
    <name type="scientific">Candidatus Olsenella pullistercoris</name>
    <dbReference type="NCBI Taxonomy" id="2838712"/>
    <lineage>
        <taxon>Bacteria</taxon>
        <taxon>Bacillati</taxon>
        <taxon>Actinomycetota</taxon>
        <taxon>Coriobacteriia</taxon>
        <taxon>Coriobacteriales</taxon>
        <taxon>Atopobiaceae</taxon>
        <taxon>Olsenella</taxon>
    </lineage>
</organism>
<dbReference type="CDD" id="cd00761">
    <property type="entry name" value="Glyco_tranf_GTA_type"/>
    <property type="match status" value="1"/>
</dbReference>
<reference evidence="2" key="2">
    <citation type="submission" date="2021-04" db="EMBL/GenBank/DDBJ databases">
        <authorList>
            <person name="Gilroy R."/>
        </authorList>
    </citation>
    <scope>NUCLEOTIDE SEQUENCE</scope>
    <source>
        <strain evidence="2">ChiHjej12B11-14209</strain>
    </source>
</reference>
<name>A0A9D2JE19_9ACTN</name>
<evidence type="ECO:0000313" key="2">
    <source>
        <dbReference type="EMBL" id="HIZ47015.1"/>
    </source>
</evidence>
<dbReference type="InterPro" id="IPR001173">
    <property type="entry name" value="Glyco_trans_2-like"/>
</dbReference>
<dbReference type="EMBL" id="DXBM01000068">
    <property type="protein sequence ID" value="HIZ47015.1"/>
    <property type="molecule type" value="Genomic_DNA"/>
</dbReference>
<sequence>MAVHDAEASVRRAVESVQNQTLRNLELVVVDAGSADGSARWLESAAERDMRVQLVRAGGCNRQEALDLALERAAGTYVTVVDADAWIAPSFVADLVELAEARSLELAMGGLSLALSVGGARPSEVDAEAEGVVFPTQHDFRAGAWQLFASGQLLPASGKLFRRDRLSDLGARFSAPVAGDHALVIEYLRDVERVGVLPGASYHVARSLEAGPRDAAALEGYRRLEAEHEALLGLYRHWGLEGDAASMEMLQSRYVELLARCVEAVCGWGSRTSAPDQRRIVGKMIETDHAQLAASVARPRDNGARSLIAPIRSHNVALVCVQARLVSLLRRGAVGVPVDAFV</sequence>
<comment type="caution">
    <text evidence="2">The sequence shown here is derived from an EMBL/GenBank/DDBJ whole genome shotgun (WGS) entry which is preliminary data.</text>
</comment>
<feature type="domain" description="Glycosyltransferase 2-like" evidence="1">
    <location>
        <begin position="2"/>
        <end position="109"/>
    </location>
</feature>
<protein>
    <submittedName>
        <fullName evidence="2">Glycosyltransferase</fullName>
    </submittedName>
</protein>
<dbReference type="InterPro" id="IPR050834">
    <property type="entry name" value="Glycosyltransf_2"/>
</dbReference>
<proteinExistence type="predicted"/>
<gene>
    <name evidence="2" type="ORF">IAA19_08385</name>
</gene>
<accession>A0A9D2JE19</accession>